<name>A0ACB8Q4J5_9AGAM</name>
<evidence type="ECO:0000313" key="1">
    <source>
        <dbReference type="EMBL" id="KAI0026630.1"/>
    </source>
</evidence>
<reference evidence="1" key="1">
    <citation type="submission" date="2021-02" db="EMBL/GenBank/DDBJ databases">
        <authorList>
            <consortium name="DOE Joint Genome Institute"/>
            <person name="Ahrendt S."/>
            <person name="Looney B.P."/>
            <person name="Miyauchi S."/>
            <person name="Morin E."/>
            <person name="Drula E."/>
            <person name="Courty P.E."/>
            <person name="Chicoki N."/>
            <person name="Fauchery L."/>
            <person name="Kohler A."/>
            <person name="Kuo A."/>
            <person name="Labutti K."/>
            <person name="Pangilinan J."/>
            <person name="Lipzen A."/>
            <person name="Riley R."/>
            <person name="Andreopoulos W."/>
            <person name="He G."/>
            <person name="Johnson J."/>
            <person name="Barry K.W."/>
            <person name="Grigoriev I.V."/>
            <person name="Nagy L."/>
            <person name="Hibbett D."/>
            <person name="Henrissat B."/>
            <person name="Matheny P.B."/>
            <person name="Labbe J."/>
            <person name="Martin F."/>
        </authorList>
    </citation>
    <scope>NUCLEOTIDE SEQUENCE</scope>
    <source>
        <strain evidence="1">EC-137</strain>
    </source>
</reference>
<dbReference type="Proteomes" id="UP000814128">
    <property type="component" value="Unassembled WGS sequence"/>
</dbReference>
<reference evidence="1" key="2">
    <citation type="journal article" date="2022" name="New Phytol.">
        <title>Evolutionary transition to the ectomycorrhizal habit in the genomes of a hyperdiverse lineage of mushroom-forming fungi.</title>
        <authorList>
            <person name="Looney B."/>
            <person name="Miyauchi S."/>
            <person name="Morin E."/>
            <person name="Drula E."/>
            <person name="Courty P.E."/>
            <person name="Kohler A."/>
            <person name="Kuo A."/>
            <person name="LaButti K."/>
            <person name="Pangilinan J."/>
            <person name="Lipzen A."/>
            <person name="Riley R."/>
            <person name="Andreopoulos W."/>
            <person name="He G."/>
            <person name="Johnson J."/>
            <person name="Nolan M."/>
            <person name="Tritt A."/>
            <person name="Barry K.W."/>
            <person name="Grigoriev I.V."/>
            <person name="Nagy L.G."/>
            <person name="Hibbett D."/>
            <person name="Henrissat B."/>
            <person name="Matheny P.B."/>
            <person name="Labbe J."/>
            <person name="Martin F.M."/>
        </authorList>
    </citation>
    <scope>NUCLEOTIDE SEQUENCE</scope>
    <source>
        <strain evidence="1">EC-137</strain>
    </source>
</reference>
<proteinExistence type="predicted"/>
<organism evidence="1 2">
    <name type="scientific">Vararia minispora EC-137</name>
    <dbReference type="NCBI Taxonomy" id="1314806"/>
    <lineage>
        <taxon>Eukaryota</taxon>
        <taxon>Fungi</taxon>
        <taxon>Dikarya</taxon>
        <taxon>Basidiomycota</taxon>
        <taxon>Agaricomycotina</taxon>
        <taxon>Agaricomycetes</taxon>
        <taxon>Russulales</taxon>
        <taxon>Lachnocladiaceae</taxon>
        <taxon>Vararia</taxon>
    </lineage>
</organism>
<comment type="caution">
    <text evidence="1">The sequence shown here is derived from an EMBL/GenBank/DDBJ whole genome shotgun (WGS) entry which is preliminary data.</text>
</comment>
<protein>
    <submittedName>
        <fullName evidence="1">Uncharacterized protein</fullName>
    </submittedName>
</protein>
<sequence length="533" mass="59342">MASGVYVEDRELEAADPLLRHQGEQMRQAYERVAELERSYLDTASKSRLQHNNKMRQVYEIAEVVEKAYGIWMNSDHDKGIDELAVLIYNAGWRDKEVTIAPSMGSGPTVARRMNSEARVEELVNKAPSVYMTPQMDGQQNVPEWHRRDAPPHMKQVKGPSQRDQAARQLTEGADCDRPPPERRQHEGVSGGMNMGGGDPGGGPPSNSGDDEGTDRDGQDGNDKDDSEDDSRHLPCGQHFKRTPFMEALHHMCGWSEGLLTAPGMSGVPEWVAATSAPPNTQLVQKRQAQGDGPLEIYQDTHLERVEKMLLEIQDGIPLAKIKGLKVSQPDVKYDGQDDTEVFERWTAAIVRWFKLVHAVGPDKKDTRVALLGEALEGNAAEHYYELVESPSHERTTWTCREYSIVDHLIKVEKLQPELSTLSEWLAQAREYELGEESIEEIRQQWLRDQGTQEGSPGLINTGLRTDGDGLQTIDRTPHSMPAIGSGTTCEIARQATSTTSVEIVTQRETDSPSGRSGEKMGLPGRVTHNQIQ</sequence>
<keyword evidence="2" id="KW-1185">Reference proteome</keyword>
<evidence type="ECO:0000313" key="2">
    <source>
        <dbReference type="Proteomes" id="UP000814128"/>
    </source>
</evidence>
<gene>
    <name evidence="1" type="ORF">K488DRAFT_75202</name>
</gene>
<dbReference type="EMBL" id="MU274331">
    <property type="protein sequence ID" value="KAI0026630.1"/>
    <property type="molecule type" value="Genomic_DNA"/>
</dbReference>
<accession>A0ACB8Q4J5</accession>